<accession>A0ABY9X417</accession>
<evidence type="ECO:0000313" key="2">
    <source>
        <dbReference type="Proteomes" id="UP001611383"/>
    </source>
</evidence>
<name>A0ABY9X417_9BACT</name>
<proteinExistence type="predicted"/>
<evidence type="ECO:0000313" key="1">
    <source>
        <dbReference type="EMBL" id="WNG50158.1"/>
    </source>
</evidence>
<dbReference type="RefSeq" id="WP_395808901.1">
    <property type="nucleotide sequence ID" value="NZ_CP043494.1"/>
</dbReference>
<protein>
    <submittedName>
        <fullName evidence="1">Uncharacterized protein</fullName>
    </submittedName>
</protein>
<gene>
    <name evidence="1" type="ORF">F0U60_43060</name>
</gene>
<keyword evidence="2" id="KW-1185">Reference proteome</keyword>
<dbReference type="Proteomes" id="UP001611383">
    <property type="component" value="Chromosome"/>
</dbReference>
<dbReference type="EMBL" id="CP043494">
    <property type="protein sequence ID" value="WNG50158.1"/>
    <property type="molecule type" value="Genomic_DNA"/>
</dbReference>
<organism evidence="1 2">
    <name type="scientific">Archangium minus</name>
    <dbReference type="NCBI Taxonomy" id="83450"/>
    <lineage>
        <taxon>Bacteria</taxon>
        <taxon>Pseudomonadati</taxon>
        <taxon>Myxococcota</taxon>
        <taxon>Myxococcia</taxon>
        <taxon>Myxococcales</taxon>
        <taxon>Cystobacterineae</taxon>
        <taxon>Archangiaceae</taxon>
        <taxon>Archangium</taxon>
    </lineage>
</organism>
<sequence>MNKLVALLARGQTHTPWSELAPELCDVFKTHPAQIFVKADRLEMGVGPEGTVPDSEGDRLNRQVYEWLRAAFQAKPDLVIVLPERLLVFEAKLMEPFEKQQMERTRVIAGLWSSDLLCELLGYPSPKPFSVEKLGDVKTGARLTWQDLQRISADTYPPNDRTRIALDAAAALREA</sequence>
<reference evidence="1 2" key="1">
    <citation type="submission" date="2019-08" db="EMBL/GenBank/DDBJ databases">
        <title>Archangium and Cystobacter genomes.</title>
        <authorList>
            <person name="Chen I.-C.K."/>
            <person name="Wielgoss S."/>
        </authorList>
    </citation>
    <scope>NUCLEOTIDE SEQUENCE [LARGE SCALE GENOMIC DNA]</scope>
    <source>
        <strain evidence="1 2">Cbm 6</strain>
    </source>
</reference>